<dbReference type="Proteomes" id="UP001162030">
    <property type="component" value="Chromosome"/>
</dbReference>
<gene>
    <name evidence="1" type="ORF">MSZNOR_3420</name>
</gene>
<keyword evidence="2" id="KW-1185">Reference proteome</keyword>
<organism evidence="1 2">
    <name type="scientific">Methylocaldum szegediense</name>
    <dbReference type="NCBI Taxonomy" id="73780"/>
    <lineage>
        <taxon>Bacteria</taxon>
        <taxon>Pseudomonadati</taxon>
        <taxon>Pseudomonadota</taxon>
        <taxon>Gammaproteobacteria</taxon>
        <taxon>Methylococcales</taxon>
        <taxon>Methylococcaceae</taxon>
        <taxon>Methylocaldum</taxon>
    </lineage>
</organism>
<reference evidence="1 2" key="1">
    <citation type="submission" date="2023-03" db="EMBL/GenBank/DDBJ databases">
        <authorList>
            <person name="Pearce D."/>
        </authorList>
    </citation>
    <scope>NUCLEOTIDE SEQUENCE [LARGE SCALE GENOMIC DNA]</scope>
    <source>
        <strain evidence="1">Msz</strain>
    </source>
</reference>
<sequence length="150" mass="16379">MASRHTWGVGKACSQARNALNPSGVFWKTLVLYLPLRSAAASNLALAMSIPMGMNVIGSPWSALTMGQSADRSKPLLPGSALSIQGVAQGSPTIPFELYGEEGTLGDDLRRGLQAQGRQRLAQRLGPMISRRFCLLWNAESRYKEYRHAY</sequence>
<dbReference type="EMBL" id="OX458333">
    <property type="protein sequence ID" value="CAI8899993.1"/>
    <property type="molecule type" value="Genomic_DNA"/>
</dbReference>
<protein>
    <submittedName>
        <fullName evidence="1">Uncharacterized protein</fullName>
    </submittedName>
</protein>
<name>A0ABN8X612_9GAMM</name>
<evidence type="ECO:0000313" key="1">
    <source>
        <dbReference type="EMBL" id="CAI8899993.1"/>
    </source>
</evidence>
<proteinExistence type="predicted"/>
<accession>A0ABN8X612</accession>
<evidence type="ECO:0000313" key="2">
    <source>
        <dbReference type="Proteomes" id="UP001162030"/>
    </source>
</evidence>